<evidence type="ECO:0000256" key="1">
    <source>
        <dbReference type="SAM" id="MobiDB-lite"/>
    </source>
</evidence>
<feature type="region of interest" description="Disordered" evidence="1">
    <location>
        <begin position="77"/>
        <end position="114"/>
    </location>
</feature>
<proteinExistence type="predicted"/>
<name>G2R5R8_THETT</name>
<dbReference type="GeneID" id="11516017"/>
<evidence type="ECO:0000313" key="3">
    <source>
        <dbReference type="Proteomes" id="UP000008181"/>
    </source>
</evidence>
<dbReference type="KEGG" id="ttt:THITE_125611"/>
<accession>G2R5R8</accession>
<evidence type="ECO:0000313" key="2">
    <source>
        <dbReference type="EMBL" id="AEO67507.1"/>
    </source>
</evidence>
<dbReference type="RefSeq" id="XP_003653843.1">
    <property type="nucleotide sequence ID" value="XM_003653795.1"/>
</dbReference>
<protein>
    <submittedName>
        <fullName evidence="2">Uncharacterized protein</fullName>
    </submittedName>
</protein>
<dbReference type="AlphaFoldDB" id="G2R5R8"/>
<dbReference type="HOGENOM" id="CLU_1817134_0_0_1"/>
<gene>
    <name evidence="2" type="ORF">THITE_125611</name>
</gene>
<organism evidence="2 3">
    <name type="scientific">Thermothielavioides terrestris (strain ATCC 38088 / NRRL 8126)</name>
    <name type="common">Thielavia terrestris</name>
    <dbReference type="NCBI Taxonomy" id="578455"/>
    <lineage>
        <taxon>Eukaryota</taxon>
        <taxon>Fungi</taxon>
        <taxon>Dikarya</taxon>
        <taxon>Ascomycota</taxon>
        <taxon>Pezizomycotina</taxon>
        <taxon>Sordariomycetes</taxon>
        <taxon>Sordariomycetidae</taxon>
        <taxon>Sordariales</taxon>
        <taxon>Chaetomiaceae</taxon>
        <taxon>Thermothielavioides</taxon>
        <taxon>Thermothielavioides terrestris</taxon>
    </lineage>
</organism>
<keyword evidence="3" id="KW-1185">Reference proteome</keyword>
<dbReference type="Proteomes" id="UP000008181">
    <property type="component" value="Chromosome 3"/>
</dbReference>
<dbReference type="EMBL" id="CP003011">
    <property type="protein sequence ID" value="AEO67507.1"/>
    <property type="molecule type" value="Genomic_DNA"/>
</dbReference>
<reference evidence="2 3" key="1">
    <citation type="journal article" date="2011" name="Nat. Biotechnol.">
        <title>Comparative genomic analysis of the thermophilic biomass-degrading fungi Myceliophthora thermophila and Thielavia terrestris.</title>
        <authorList>
            <person name="Berka R.M."/>
            <person name="Grigoriev I.V."/>
            <person name="Otillar R."/>
            <person name="Salamov A."/>
            <person name="Grimwood J."/>
            <person name="Reid I."/>
            <person name="Ishmael N."/>
            <person name="John T."/>
            <person name="Darmond C."/>
            <person name="Moisan M.-C."/>
            <person name="Henrissat B."/>
            <person name="Coutinho P.M."/>
            <person name="Lombard V."/>
            <person name="Natvig D.O."/>
            <person name="Lindquist E."/>
            <person name="Schmutz J."/>
            <person name="Lucas S."/>
            <person name="Harris P."/>
            <person name="Powlowski J."/>
            <person name="Bellemare A."/>
            <person name="Taylor D."/>
            <person name="Butler G."/>
            <person name="de Vries R.P."/>
            <person name="Allijn I.E."/>
            <person name="van den Brink J."/>
            <person name="Ushinsky S."/>
            <person name="Storms R."/>
            <person name="Powell A.J."/>
            <person name="Paulsen I.T."/>
            <person name="Elbourne L.D.H."/>
            <person name="Baker S.E."/>
            <person name="Magnuson J."/>
            <person name="LaBoissiere S."/>
            <person name="Clutterbuck A.J."/>
            <person name="Martinez D."/>
            <person name="Wogulis M."/>
            <person name="de Leon A.L."/>
            <person name="Rey M.W."/>
            <person name="Tsang A."/>
        </authorList>
    </citation>
    <scope>NUCLEOTIDE SEQUENCE [LARGE SCALE GENOMIC DNA]</scope>
    <source>
        <strain evidence="3">ATCC 38088 / NRRL 8126</strain>
    </source>
</reference>
<sequence>MPLFVEFAEPLRRPTAERVGFHTSNLEMELFHDLGHSTSLSGCNGGEIRNSLAPPKQNSRRTHAKMKLRAVFESAVLPISMRPQSRTASPRPAPTPPPPRRRRPAAVEHRVGITRQGSYETRARFCPSGWAGCHPQTALMLL</sequence>